<name>A0A5B2VIY8_9BACT</name>
<proteinExistence type="predicted"/>
<dbReference type="Proteomes" id="UP000324611">
    <property type="component" value="Unassembled WGS sequence"/>
</dbReference>
<dbReference type="SUPFAM" id="SSF49464">
    <property type="entry name" value="Carboxypeptidase regulatory domain-like"/>
    <property type="match status" value="1"/>
</dbReference>
<protein>
    <submittedName>
        <fullName evidence="2">Carboxypeptidase-like regulatory domain-containing protein</fullName>
    </submittedName>
</protein>
<dbReference type="InterPro" id="IPR008969">
    <property type="entry name" value="CarboxyPept-like_regulatory"/>
</dbReference>
<accession>A0A5B2VIY8</accession>
<dbReference type="RefSeq" id="WP_149840210.1">
    <property type="nucleotide sequence ID" value="NZ_VUOC01000004.1"/>
</dbReference>
<keyword evidence="1" id="KW-0732">Signal</keyword>
<reference evidence="2 3" key="1">
    <citation type="submission" date="2019-09" db="EMBL/GenBank/DDBJ databases">
        <title>Chitinophaga ginsengihumi sp. nov., isolated from soil of ginseng rhizosphere.</title>
        <authorList>
            <person name="Lee J."/>
        </authorList>
    </citation>
    <scope>NUCLEOTIDE SEQUENCE [LARGE SCALE GENOMIC DNA]</scope>
    <source>
        <strain evidence="2 3">BN140078</strain>
    </source>
</reference>
<evidence type="ECO:0000256" key="1">
    <source>
        <dbReference type="SAM" id="SignalP"/>
    </source>
</evidence>
<feature type="chain" id="PRO_5023058227" evidence="1">
    <location>
        <begin position="26"/>
        <end position="245"/>
    </location>
</feature>
<feature type="signal peptide" evidence="1">
    <location>
        <begin position="1"/>
        <end position="25"/>
    </location>
</feature>
<keyword evidence="2" id="KW-0121">Carboxypeptidase</keyword>
<dbReference type="Pfam" id="PF13715">
    <property type="entry name" value="CarbopepD_reg_2"/>
    <property type="match status" value="1"/>
</dbReference>
<organism evidence="2 3">
    <name type="scientific">Chitinophaga agrisoli</name>
    <dbReference type="NCBI Taxonomy" id="2607653"/>
    <lineage>
        <taxon>Bacteria</taxon>
        <taxon>Pseudomonadati</taxon>
        <taxon>Bacteroidota</taxon>
        <taxon>Chitinophagia</taxon>
        <taxon>Chitinophagales</taxon>
        <taxon>Chitinophagaceae</taxon>
        <taxon>Chitinophaga</taxon>
    </lineage>
</organism>
<gene>
    <name evidence="2" type="ORF">F0L74_22735</name>
</gene>
<keyword evidence="2" id="KW-0645">Protease</keyword>
<dbReference type="GO" id="GO:0004180">
    <property type="term" value="F:carboxypeptidase activity"/>
    <property type="evidence" value="ECO:0007669"/>
    <property type="project" value="UniProtKB-KW"/>
</dbReference>
<evidence type="ECO:0000313" key="2">
    <source>
        <dbReference type="EMBL" id="KAA2239031.1"/>
    </source>
</evidence>
<dbReference type="AlphaFoldDB" id="A0A5B2VIY8"/>
<sequence length="245" mass="28036">MGIPRFLKKIAVLPVLLLCCLTVCAQVRISGTVYDRTAKIGISGVSVLNSAGGGTVTDSAGRYTIQLGTKDSLSFSYQGKATQKFPVKEINARRAYDVSLHVDVHTLPTVTVSAPPLSYSFDSLQHRNEYRKYFDLAPEYLMSGNGGAGVNLDALFSLRKIKRMEVFRGRLERYEQEKYVDHRFNKDLVQKITGLESPALDAFMRMYRPNYMMLQHFENEYAYYQYIKDAGRYFAEQWNIEHPRR</sequence>
<reference evidence="2 3" key="2">
    <citation type="submission" date="2019-09" db="EMBL/GenBank/DDBJ databases">
        <authorList>
            <person name="Jin C."/>
        </authorList>
    </citation>
    <scope>NUCLEOTIDE SEQUENCE [LARGE SCALE GENOMIC DNA]</scope>
    <source>
        <strain evidence="2 3">BN140078</strain>
    </source>
</reference>
<dbReference type="EMBL" id="VUOC01000004">
    <property type="protein sequence ID" value="KAA2239031.1"/>
    <property type="molecule type" value="Genomic_DNA"/>
</dbReference>
<keyword evidence="3" id="KW-1185">Reference proteome</keyword>
<comment type="caution">
    <text evidence="2">The sequence shown here is derived from an EMBL/GenBank/DDBJ whole genome shotgun (WGS) entry which is preliminary data.</text>
</comment>
<evidence type="ECO:0000313" key="3">
    <source>
        <dbReference type="Proteomes" id="UP000324611"/>
    </source>
</evidence>
<keyword evidence="2" id="KW-0378">Hydrolase</keyword>